<evidence type="ECO:0000313" key="3">
    <source>
        <dbReference type="Proteomes" id="UP000295258"/>
    </source>
</evidence>
<feature type="signal peptide" evidence="1">
    <location>
        <begin position="1"/>
        <end position="24"/>
    </location>
</feature>
<gene>
    <name evidence="2" type="ORF">E1292_42410</name>
</gene>
<dbReference type="AlphaFoldDB" id="A0A4R4UXN6"/>
<protein>
    <recommendedName>
        <fullName evidence="4">WD40 repeat domain-containing protein</fullName>
    </recommendedName>
</protein>
<evidence type="ECO:0000256" key="1">
    <source>
        <dbReference type="SAM" id="SignalP"/>
    </source>
</evidence>
<proteinExistence type="predicted"/>
<reference evidence="2 3" key="1">
    <citation type="submission" date="2019-03" db="EMBL/GenBank/DDBJ databases">
        <title>Draft genome sequences of novel Actinobacteria.</title>
        <authorList>
            <person name="Sahin N."/>
            <person name="Ay H."/>
            <person name="Saygin H."/>
        </authorList>
    </citation>
    <scope>NUCLEOTIDE SEQUENCE [LARGE SCALE GENOMIC DNA]</scope>
    <source>
        <strain evidence="2 3">KC310</strain>
    </source>
</reference>
<dbReference type="InterPro" id="IPR011044">
    <property type="entry name" value="Quino_amine_DH_bsu"/>
</dbReference>
<dbReference type="EMBL" id="SMKO01000204">
    <property type="protein sequence ID" value="TDC91609.1"/>
    <property type="molecule type" value="Genomic_DNA"/>
</dbReference>
<dbReference type="SUPFAM" id="SSF50969">
    <property type="entry name" value="YVTN repeat-like/Quinoprotein amine dehydrogenase"/>
    <property type="match status" value="1"/>
</dbReference>
<dbReference type="InterPro" id="IPR011042">
    <property type="entry name" value="6-blade_b-propeller_TolB-like"/>
</dbReference>
<organism evidence="2 3">
    <name type="scientific">Nonomuraea deserti</name>
    <dbReference type="NCBI Taxonomy" id="1848322"/>
    <lineage>
        <taxon>Bacteria</taxon>
        <taxon>Bacillati</taxon>
        <taxon>Actinomycetota</taxon>
        <taxon>Actinomycetes</taxon>
        <taxon>Streptosporangiales</taxon>
        <taxon>Streptosporangiaceae</taxon>
        <taxon>Nonomuraea</taxon>
    </lineage>
</organism>
<comment type="caution">
    <text evidence="2">The sequence shown here is derived from an EMBL/GenBank/DDBJ whole genome shotgun (WGS) entry which is preliminary data.</text>
</comment>
<evidence type="ECO:0000313" key="2">
    <source>
        <dbReference type="EMBL" id="TDC91609.1"/>
    </source>
</evidence>
<dbReference type="RefSeq" id="WP_132605048.1">
    <property type="nucleotide sequence ID" value="NZ_SMKO01000204.1"/>
</dbReference>
<keyword evidence="3" id="KW-1185">Reference proteome</keyword>
<name>A0A4R4UXN6_9ACTN</name>
<sequence length="324" mass="34352">MIATIAIALSLTFPAPLAASPAPAAAPPARAAVRADLELPGTGGMKYREQAGDPVRLTAYGLGTRDTYLRNTTGNAFARQKALSEVSVAPGGRLAAGVPTAYRSGHDALLVTDRATGETTTIRTVKRPMTASYASWSRDGKKIALTVEQKVGGTWRVLGFAVVDVAAKTARTVRIAGLSANAGYWWSPDGHLVSRHGTGLRVHRASDGAVVRTYADAGPPTGPEDAFSPSGKRLATWCPKRIEEQLCLLDPATGKIAGRVGAAPRAVWGWWDDEHVIAVLAHEDAYRLAVLDLKGKVTRVLADVPARTWDADLWLSFVRTSPAS</sequence>
<accession>A0A4R4UXN6</accession>
<keyword evidence="1" id="KW-0732">Signal</keyword>
<evidence type="ECO:0008006" key="4">
    <source>
        <dbReference type="Google" id="ProtNLM"/>
    </source>
</evidence>
<feature type="chain" id="PRO_5020454234" description="WD40 repeat domain-containing protein" evidence="1">
    <location>
        <begin position="25"/>
        <end position="324"/>
    </location>
</feature>
<dbReference type="Gene3D" id="2.120.10.30">
    <property type="entry name" value="TolB, C-terminal domain"/>
    <property type="match status" value="1"/>
</dbReference>
<dbReference type="Proteomes" id="UP000295258">
    <property type="component" value="Unassembled WGS sequence"/>
</dbReference>